<dbReference type="AlphaFoldDB" id="A0ABD3CPC3"/>
<evidence type="ECO:0000313" key="3">
    <source>
        <dbReference type="Proteomes" id="UP001632038"/>
    </source>
</evidence>
<keyword evidence="3" id="KW-1185">Reference proteome</keyword>
<accession>A0ABD3CPC3</accession>
<evidence type="ECO:0000256" key="1">
    <source>
        <dbReference type="SAM" id="MobiDB-lite"/>
    </source>
</evidence>
<comment type="caution">
    <text evidence="2">The sequence shown here is derived from an EMBL/GenBank/DDBJ whole genome shotgun (WGS) entry which is preliminary data.</text>
</comment>
<proteinExistence type="predicted"/>
<name>A0ABD3CPC3_9LAMI</name>
<evidence type="ECO:0000313" key="2">
    <source>
        <dbReference type="EMBL" id="KAL3631074.1"/>
    </source>
</evidence>
<dbReference type="EMBL" id="JAVIJP010000032">
    <property type="protein sequence ID" value="KAL3631074.1"/>
    <property type="molecule type" value="Genomic_DNA"/>
</dbReference>
<reference evidence="3" key="1">
    <citation type="journal article" date="2024" name="IScience">
        <title>Strigolactones Initiate the Formation of Haustorium-like Structures in Castilleja.</title>
        <authorList>
            <person name="Buerger M."/>
            <person name="Peterson D."/>
            <person name="Chory J."/>
        </authorList>
    </citation>
    <scope>NUCLEOTIDE SEQUENCE [LARGE SCALE GENOMIC DNA]</scope>
</reference>
<gene>
    <name evidence="2" type="ORF">CASFOL_024058</name>
</gene>
<dbReference type="Proteomes" id="UP001632038">
    <property type="component" value="Unassembled WGS sequence"/>
</dbReference>
<sequence length="82" mass="8831">MASNDNPWGGSDGGAAAKPKLTKRVSEKFSRTKDAASVGFSKTKVVASVGYEKTKVAARKVKDGAAVGVNWMKLKYKHFQKK</sequence>
<protein>
    <submittedName>
        <fullName evidence="2">Uncharacterized protein</fullName>
    </submittedName>
</protein>
<feature type="region of interest" description="Disordered" evidence="1">
    <location>
        <begin position="1"/>
        <end position="28"/>
    </location>
</feature>
<organism evidence="2 3">
    <name type="scientific">Castilleja foliolosa</name>
    <dbReference type="NCBI Taxonomy" id="1961234"/>
    <lineage>
        <taxon>Eukaryota</taxon>
        <taxon>Viridiplantae</taxon>
        <taxon>Streptophyta</taxon>
        <taxon>Embryophyta</taxon>
        <taxon>Tracheophyta</taxon>
        <taxon>Spermatophyta</taxon>
        <taxon>Magnoliopsida</taxon>
        <taxon>eudicotyledons</taxon>
        <taxon>Gunneridae</taxon>
        <taxon>Pentapetalae</taxon>
        <taxon>asterids</taxon>
        <taxon>lamiids</taxon>
        <taxon>Lamiales</taxon>
        <taxon>Orobanchaceae</taxon>
        <taxon>Pedicularideae</taxon>
        <taxon>Castillejinae</taxon>
        <taxon>Castilleja</taxon>
    </lineage>
</organism>